<accession>A0ABD1JA15</accession>
<dbReference type="AlphaFoldDB" id="A0ABD1JA15"/>
<comment type="caution">
    <text evidence="2">The sequence shown here is derived from an EMBL/GenBank/DDBJ whole genome shotgun (WGS) entry which is preliminary data.</text>
</comment>
<name>A0ABD1JA15_9TELE</name>
<dbReference type="EMBL" id="JBHFQA010000017">
    <property type="protein sequence ID" value="KAL2084037.1"/>
    <property type="molecule type" value="Genomic_DNA"/>
</dbReference>
<feature type="compositionally biased region" description="Polar residues" evidence="1">
    <location>
        <begin position="131"/>
        <end position="142"/>
    </location>
</feature>
<evidence type="ECO:0000313" key="2">
    <source>
        <dbReference type="EMBL" id="KAL2084037.1"/>
    </source>
</evidence>
<feature type="compositionally biased region" description="Basic and acidic residues" evidence="1">
    <location>
        <begin position="66"/>
        <end position="83"/>
    </location>
</feature>
<evidence type="ECO:0000313" key="3">
    <source>
        <dbReference type="Proteomes" id="UP001591681"/>
    </source>
</evidence>
<feature type="compositionally biased region" description="Low complexity" evidence="1">
    <location>
        <begin position="100"/>
        <end position="112"/>
    </location>
</feature>
<protein>
    <recommendedName>
        <fullName evidence="4">Brain and acute leukemia cytoplasmic protein</fullName>
    </recommendedName>
</protein>
<dbReference type="InterPro" id="IPR009728">
    <property type="entry name" value="BAALC"/>
</dbReference>
<feature type="compositionally biased region" description="Polar residues" evidence="1">
    <location>
        <begin position="43"/>
        <end position="64"/>
    </location>
</feature>
<dbReference type="PANTHER" id="PTHR14731:SF0">
    <property type="entry name" value="BRAIN AND ACUTE LEUKEMIA CYTOPLASMIC PROTEIN"/>
    <property type="match status" value="1"/>
</dbReference>
<proteinExistence type="predicted"/>
<dbReference type="Proteomes" id="UP001591681">
    <property type="component" value="Unassembled WGS sequence"/>
</dbReference>
<dbReference type="Pfam" id="PF06989">
    <property type="entry name" value="BAALC_N"/>
    <property type="match status" value="1"/>
</dbReference>
<reference evidence="2 3" key="1">
    <citation type="submission" date="2024-09" db="EMBL/GenBank/DDBJ databases">
        <title>A chromosome-level genome assembly of Gray's grenadier anchovy, Coilia grayii.</title>
        <authorList>
            <person name="Fu Z."/>
        </authorList>
    </citation>
    <scope>NUCLEOTIDE SEQUENCE [LARGE SCALE GENOMIC DNA]</scope>
    <source>
        <strain evidence="2">G4</strain>
        <tissue evidence="2">Muscle</tissue>
    </source>
</reference>
<evidence type="ECO:0008006" key="4">
    <source>
        <dbReference type="Google" id="ProtNLM"/>
    </source>
</evidence>
<keyword evidence="3" id="KW-1185">Reference proteome</keyword>
<dbReference type="PANTHER" id="PTHR14731">
    <property type="entry name" value="BRAIN AND ACUTE LEUKEMIA CYTOPLASMIC PROTEIN"/>
    <property type="match status" value="1"/>
</dbReference>
<evidence type="ECO:0000256" key="1">
    <source>
        <dbReference type="SAM" id="MobiDB-lite"/>
    </source>
</evidence>
<sequence>MGCGGSRADTIEPRYYESWTRETESTWLTNTDTEIGQAIATNNNHRAISDSGSASAKQCATTCQGKGEDGRQPVHVSSKEKKLVNTATQCGKPPLHSTCSSSSSSSSSGSKGKPLHRDENKLRPKKLSSKEAVTSKSSCPEESTSDGK</sequence>
<feature type="region of interest" description="Disordered" evidence="1">
    <location>
        <begin position="43"/>
        <end position="148"/>
    </location>
</feature>
<organism evidence="2 3">
    <name type="scientific">Coilia grayii</name>
    <name type="common">Gray's grenadier anchovy</name>
    <dbReference type="NCBI Taxonomy" id="363190"/>
    <lineage>
        <taxon>Eukaryota</taxon>
        <taxon>Metazoa</taxon>
        <taxon>Chordata</taxon>
        <taxon>Craniata</taxon>
        <taxon>Vertebrata</taxon>
        <taxon>Euteleostomi</taxon>
        <taxon>Actinopterygii</taxon>
        <taxon>Neopterygii</taxon>
        <taxon>Teleostei</taxon>
        <taxon>Clupei</taxon>
        <taxon>Clupeiformes</taxon>
        <taxon>Clupeoidei</taxon>
        <taxon>Engraulidae</taxon>
        <taxon>Coilinae</taxon>
        <taxon>Coilia</taxon>
    </lineage>
</organism>
<gene>
    <name evidence="2" type="ORF">ACEWY4_019555</name>
</gene>